<dbReference type="RefSeq" id="WP_110369304.1">
    <property type="nucleotide sequence ID" value="NZ_CP029287.2"/>
</dbReference>
<protein>
    <recommendedName>
        <fullName evidence="1">NurA domain-containing protein</fullName>
    </recommendedName>
</protein>
<dbReference type="STRING" id="1293036.GCA_001315825_00077"/>
<reference evidence="2 3" key="1">
    <citation type="submission" date="2018-05" db="EMBL/GenBank/DDBJ databases">
        <title>Complete Genome Sequences of Extremely Thermoacidophilic, Metal-Mobilizing Type-Strain Members of the Archaeal Family Sulfolobaceae: Acidianus brierleyi DSM-1651T, Acidianus sulfidivorans DSM-18786T, Metallosphaera hakonensis DSM-7519T, and Metallosphaera prunae DSM-10039T.</title>
        <authorList>
            <person name="Counts J.A."/>
            <person name="Kelly R.M."/>
        </authorList>
    </citation>
    <scope>NUCLEOTIDE SEQUENCE [LARGE SCALE GENOMIC DNA]</scope>
    <source>
        <strain evidence="2 3">HO1-1</strain>
    </source>
</reference>
<accession>A0A2U9IUF5</accession>
<keyword evidence="3" id="KW-1185">Reference proteome</keyword>
<dbReference type="KEGG" id="mhk:DFR87_08080"/>
<dbReference type="OrthoDB" id="34419at2157"/>
<sequence>MATKGGLSDLLNDVVTKYILFHLEGPPRVEEQDDKIDHVDLSEGLVRVIEKIPNLNEEILAIDGSSRSFVFSQGLVSVSSVSVISSSKGIIGMFPSFNPNMSLGLNEPFIAIATPFNGPERIEDFLLHPAISRTSIDGTNFHGDFSRLETELRFSLETECLEKVRQSPLVLIDGPLMPRFLYLNKKVADKLLEKRNSLLQKNFLGVVKRVNNSTVLLNSLRYEDSRKLSLKYGVNPYSFSNDEAFLIHLMNKNFKPPFKPIVVGPLLRNERGREIISNYVVIPFHPFLAKFSVLRTESLTNELNPEIILSMPISKDGIPVPLAFADKVAKEVSNAVFSLLIQELISRGVQSSFYSRLEGMGT</sequence>
<evidence type="ECO:0000259" key="1">
    <source>
        <dbReference type="SMART" id="SM00933"/>
    </source>
</evidence>
<dbReference type="AlphaFoldDB" id="A0A2U9IUF5"/>
<dbReference type="Proteomes" id="UP000247586">
    <property type="component" value="Chromosome"/>
</dbReference>
<name>A0A2U9IUF5_9CREN</name>
<dbReference type="SMART" id="SM00933">
    <property type="entry name" value="NurA"/>
    <property type="match status" value="1"/>
</dbReference>
<gene>
    <name evidence="2" type="ORF">DFR87_08080</name>
</gene>
<reference evidence="3" key="2">
    <citation type="submission" date="2020-03" db="EMBL/GenBank/DDBJ databases">
        <title>Complete Genome Sequences of Extremely Thermoacidophilic, Metal-Mobilizing Type-Strain Members of the Archaeal Family Sulfolobaceae: Acidianus brierleyi DSM-1651T, Acidianus sulfidivorans DSM-18786T, Metallosphaera hakonensis DSM-7519T, and Metallosphaera prunae DSM-10039T.</title>
        <authorList>
            <person name="Counts J.A."/>
            <person name="Kelly R.M."/>
        </authorList>
    </citation>
    <scope>NUCLEOTIDE SEQUENCE [LARGE SCALE GENOMIC DNA]</scope>
    <source>
        <strain evidence="3">HO1-1</strain>
    </source>
</reference>
<evidence type="ECO:0000313" key="3">
    <source>
        <dbReference type="Proteomes" id="UP000247586"/>
    </source>
</evidence>
<evidence type="ECO:0000313" key="2">
    <source>
        <dbReference type="EMBL" id="AWR99654.1"/>
    </source>
</evidence>
<feature type="domain" description="NurA" evidence="1">
    <location>
        <begin position="57"/>
        <end position="331"/>
    </location>
</feature>
<dbReference type="GeneID" id="36835292"/>
<dbReference type="Pfam" id="PF09376">
    <property type="entry name" value="NurA"/>
    <property type="match status" value="1"/>
</dbReference>
<dbReference type="InterPro" id="IPR018977">
    <property type="entry name" value="NurA_domain"/>
</dbReference>
<organism evidence="2 3">
    <name type="scientific">Metallosphaera hakonensis JCM 8857 = DSM 7519</name>
    <dbReference type="NCBI Taxonomy" id="1293036"/>
    <lineage>
        <taxon>Archaea</taxon>
        <taxon>Thermoproteota</taxon>
        <taxon>Thermoprotei</taxon>
        <taxon>Sulfolobales</taxon>
        <taxon>Sulfolobaceae</taxon>
        <taxon>Metallosphaera</taxon>
    </lineage>
</organism>
<dbReference type="EMBL" id="CP029287">
    <property type="protein sequence ID" value="AWR99654.1"/>
    <property type="molecule type" value="Genomic_DNA"/>
</dbReference>
<proteinExistence type="predicted"/>
<reference evidence="3" key="3">
    <citation type="submission" date="2020-03" db="EMBL/GenBank/DDBJ databases">
        <title>Sequencing and Assembly of Multiple Reported Metal-Biooxidizing Members of the Extremely Thermoacidophilic Archaeal Family Sulfolobaceae.</title>
        <authorList>
            <person name="Counts J.A."/>
            <person name="Kelly R.M."/>
        </authorList>
    </citation>
    <scope>NUCLEOTIDE SEQUENCE [LARGE SCALE GENOMIC DNA]</scope>
    <source>
        <strain evidence="3">HO1-1</strain>
    </source>
</reference>